<sequence length="398" mass="44195">MEHDRTSANSRAAASAYTCSHAIKDRTLSSRHHCNCPSVERTRVPRPCSKRLAATLDDQPYDVAQFAKEPSKKGTVLYLAYGSNLAYEKFQDPKKGRGIRPLAQINVQVPTLRMTFDLPGIPYTEPCFANSAIRDPENDPPRDDHASEEKPLLSADSRRTADYRKNRWHKGLIGVVYEVTAEDYAHIIATEGGGASYKDVLVDCYPFASDDPRTAVPNYPTTASFKAHTLFAPAVPDGEQPLKDGARFQRPDQSYAQASARYLKLITDGAEECALPVEYREYLESLHSFTITTVKQRMGQAVLVTTWVPLVMLLFGLGKVFADKDGLLPGWLKSLFAAVFKAVWTTYDLVYKPLFGEGERTIGDDDPDKNDKMVCNGSERGIASRGLDLEKATVCSNR</sequence>
<feature type="binding site" evidence="4">
    <location>
        <position position="262"/>
    </location>
    <ligand>
        <name>substrate</name>
    </ligand>
</feature>
<dbReference type="InterPro" id="IPR017939">
    <property type="entry name" value="G-Glutamylcylcotransferase"/>
</dbReference>
<dbReference type="EMBL" id="CP099427">
    <property type="protein sequence ID" value="USW57726.1"/>
    <property type="molecule type" value="Genomic_DNA"/>
</dbReference>
<feature type="region of interest" description="Disordered" evidence="5">
    <location>
        <begin position="129"/>
        <end position="158"/>
    </location>
</feature>
<keyword evidence="7" id="KW-1185">Reference proteome</keyword>
<evidence type="ECO:0000256" key="1">
    <source>
        <dbReference type="ARBA" id="ARBA00012346"/>
    </source>
</evidence>
<dbReference type="PANTHER" id="PTHR12935:SF0">
    <property type="entry name" value="GAMMA-GLUTAMYLCYCLOTRANSFERASE"/>
    <property type="match status" value="1"/>
</dbReference>
<organism evidence="6 7">
    <name type="scientific">Septoria linicola</name>
    <dbReference type="NCBI Taxonomy" id="215465"/>
    <lineage>
        <taxon>Eukaryota</taxon>
        <taxon>Fungi</taxon>
        <taxon>Dikarya</taxon>
        <taxon>Ascomycota</taxon>
        <taxon>Pezizomycotina</taxon>
        <taxon>Dothideomycetes</taxon>
        <taxon>Dothideomycetidae</taxon>
        <taxon>Mycosphaerellales</taxon>
        <taxon>Mycosphaerellaceae</taxon>
        <taxon>Septoria</taxon>
    </lineage>
</organism>
<dbReference type="AlphaFoldDB" id="A0A9Q9B5W7"/>
<feature type="binding site" evidence="4">
    <location>
        <begin position="78"/>
        <end position="83"/>
    </location>
    <ligand>
        <name>substrate</name>
    </ligand>
</feature>
<dbReference type="PANTHER" id="PTHR12935">
    <property type="entry name" value="GAMMA-GLUTAMYLCYCLOTRANSFERASE"/>
    <property type="match status" value="1"/>
</dbReference>
<evidence type="ECO:0000313" key="6">
    <source>
        <dbReference type="EMBL" id="USW57726.1"/>
    </source>
</evidence>
<feature type="active site" description="Proton acceptor" evidence="3">
    <location>
        <position position="191"/>
    </location>
</feature>
<keyword evidence="2" id="KW-0456">Lyase</keyword>
<evidence type="ECO:0000256" key="4">
    <source>
        <dbReference type="PIRSR" id="PIRSR617939-2"/>
    </source>
</evidence>
<gene>
    <name evidence="6" type="ORF">Slin15195_G110450</name>
</gene>
<name>A0A9Q9B5W7_9PEZI</name>
<dbReference type="GO" id="GO:0003839">
    <property type="term" value="F:gamma-glutamylcyclotransferase activity"/>
    <property type="evidence" value="ECO:0007669"/>
    <property type="project" value="UniProtKB-EC"/>
</dbReference>
<accession>A0A9Q9B5W7</accession>
<proteinExistence type="predicted"/>
<evidence type="ECO:0000313" key="7">
    <source>
        <dbReference type="Proteomes" id="UP001056384"/>
    </source>
</evidence>
<feature type="compositionally biased region" description="Basic and acidic residues" evidence="5">
    <location>
        <begin position="134"/>
        <end position="158"/>
    </location>
</feature>
<dbReference type="Gene3D" id="3.10.490.10">
    <property type="entry name" value="Gamma-glutamyl cyclotransferase-like"/>
    <property type="match status" value="1"/>
</dbReference>
<dbReference type="OrthoDB" id="2017317at2759"/>
<reference evidence="6" key="1">
    <citation type="submission" date="2022-06" db="EMBL/GenBank/DDBJ databases">
        <title>Complete genome sequences of two strains of the flax pathogen Septoria linicola.</title>
        <authorList>
            <person name="Lapalu N."/>
            <person name="Simon A."/>
            <person name="Demenou B."/>
            <person name="Paumier D."/>
            <person name="Guillot M.-P."/>
            <person name="Gout L."/>
            <person name="Valade R."/>
        </authorList>
    </citation>
    <scope>NUCLEOTIDE SEQUENCE</scope>
    <source>
        <strain evidence="6">SE15195</strain>
    </source>
</reference>
<evidence type="ECO:0000256" key="2">
    <source>
        <dbReference type="ARBA" id="ARBA00023239"/>
    </source>
</evidence>
<dbReference type="Proteomes" id="UP001056384">
    <property type="component" value="Chromosome 10"/>
</dbReference>
<protein>
    <recommendedName>
        <fullName evidence="1">gamma-glutamylcyclotransferase</fullName>
        <ecNumber evidence="1">4.3.2.9</ecNumber>
    </recommendedName>
</protein>
<dbReference type="EC" id="4.3.2.9" evidence="1"/>
<evidence type="ECO:0000256" key="5">
    <source>
        <dbReference type="SAM" id="MobiDB-lite"/>
    </source>
</evidence>
<evidence type="ECO:0000256" key="3">
    <source>
        <dbReference type="PIRSR" id="PIRSR617939-1"/>
    </source>
</evidence>